<accession>T1A7X9</accession>
<dbReference type="InterPro" id="IPR017850">
    <property type="entry name" value="Alkaline_phosphatase_core_sf"/>
</dbReference>
<dbReference type="Gene3D" id="3.40.720.10">
    <property type="entry name" value="Alkaline Phosphatase, subunit A"/>
    <property type="match status" value="1"/>
</dbReference>
<feature type="non-terminal residue" evidence="1">
    <location>
        <position position="1"/>
    </location>
</feature>
<evidence type="ECO:0000313" key="1">
    <source>
        <dbReference type="EMBL" id="EQD52953.1"/>
    </source>
</evidence>
<dbReference type="SUPFAM" id="SSF53649">
    <property type="entry name" value="Alkaline phosphatase-like"/>
    <property type="match status" value="1"/>
</dbReference>
<sequence length="194" mass="21956">RLSRLGRRVGVVNFPIRAAYPVHGFILPGMFSATSATYPRSLRAEVERELGGPYPPEPSVFRESERAAWVRAATESVERRGRAAAALAERHRPEFLFALFRETDRLQHQLWDELARPVEEIPEELRAFWRATDRACAAIDRAFRAGGGPAVTFVISDHGHGRIESDFLTNRWLAEEGFLVFRDAPVGLSRRLFA</sequence>
<dbReference type="AlphaFoldDB" id="T1A7X9"/>
<dbReference type="InterPro" id="IPR002591">
    <property type="entry name" value="Phosphodiest/P_Trfase"/>
</dbReference>
<feature type="non-terminal residue" evidence="1">
    <location>
        <position position="194"/>
    </location>
</feature>
<name>T1A7X9_9ZZZZ</name>
<comment type="caution">
    <text evidence="1">The sequence shown here is derived from an EMBL/GenBank/DDBJ whole genome shotgun (WGS) entry which is preliminary data.</text>
</comment>
<dbReference type="Pfam" id="PF01663">
    <property type="entry name" value="Phosphodiest"/>
    <property type="match status" value="1"/>
</dbReference>
<protein>
    <submittedName>
        <fullName evidence="1">Type I phosphodiesterase/nucleotide pyrophosphatase family protein</fullName>
    </submittedName>
</protein>
<proteinExistence type="predicted"/>
<reference evidence="1" key="2">
    <citation type="journal article" date="2014" name="ISME J.">
        <title>Microbial stratification in low pH oxic and suboxic macroscopic growths along an acid mine drainage.</title>
        <authorList>
            <person name="Mendez-Garcia C."/>
            <person name="Mesa V."/>
            <person name="Sprenger R.R."/>
            <person name="Richter M."/>
            <person name="Diez M.S."/>
            <person name="Solano J."/>
            <person name="Bargiela R."/>
            <person name="Golyshina O.V."/>
            <person name="Manteca A."/>
            <person name="Ramos J.L."/>
            <person name="Gallego J.R."/>
            <person name="Llorente I."/>
            <person name="Martins Dos Santos V.A."/>
            <person name="Jensen O.N."/>
            <person name="Pelaez A.I."/>
            <person name="Sanchez J."/>
            <person name="Ferrer M."/>
        </authorList>
    </citation>
    <scope>NUCLEOTIDE SEQUENCE</scope>
</reference>
<organism evidence="1">
    <name type="scientific">mine drainage metagenome</name>
    <dbReference type="NCBI Taxonomy" id="410659"/>
    <lineage>
        <taxon>unclassified sequences</taxon>
        <taxon>metagenomes</taxon>
        <taxon>ecological metagenomes</taxon>
    </lineage>
</organism>
<dbReference type="EMBL" id="AUZY01006863">
    <property type="protein sequence ID" value="EQD52953.1"/>
    <property type="molecule type" value="Genomic_DNA"/>
</dbReference>
<gene>
    <name evidence="1" type="ORF">B1B_10477</name>
</gene>
<reference evidence="1" key="1">
    <citation type="submission" date="2013-08" db="EMBL/GenBank/DDBJ databases">
        <authorList>
            <person name="Mendez C."/>
            <person name="Richter M."/>
            <person name="Ferrer M."/>
            <person name="Sanchez J."/>
        </authorList>
    </citation>
    <scope>NUCLEOTIDE SEQUENCE</scope>
</reference>